<dbReference type="PANTHER" id="PTHR10039">
    <property type="entry name" value="AMELOGENIN"/>
    <property type="match status" value="1"/>
</dbReference>
<evidence type="ECO:0000313" key="5">
    <source>
        <dbReference type="Proteomes" id="UP000578531"/>
    </source>
</evidence>
<keyword evidence="2" id="KW-0175">Coiled coil</keyword>
<dbReference type="EMBL" id="JACCJC010000026">
    <property type="protein sequence ID" value="KAF6235097.1"/>
    <property type="molecule type" value="Genomic_DNA"/>
</dbReference>
<evidence type="ECO:0000259" key="3">
    <source>
        <dbReference type="Pfam" id="PF24883"/>
    </source>
</evidence>
<keyword evidence="5" id="KW-1185">Reference proteome</keyword>
<feature type="domain" description="Nephrocystin 3-like N-terminal" evidence="3">
    <location>
        <begin position="372"/>
        <end position="559"/>
    </location>
</feature>
<name>A0A8H6FUL9_9LECA</name>
<feature type="coiled-coil region" evidence="2">
    <location>
        <begin position="298"/>
        <end position="325"/>
    </location>
</feature>
<reference evidence="4 5" key="1">
    <citation type="journal article" date="2020" name="Genomics">
        <title>Complete, high-quality genomes from long-read metagenomic sequencing of two wolf lichen thalli reveals enigmatic genome architecture.</title>
        <authorList>
            <person name="McKenzie S.K."/>
            <person name="Walston R.F."/>
            <person name="Allen J.L."/>
        </authorList>
    </citation>
    <scope>NUCLEOTIDE SEQUENCE [LARGE SCALE GENOMIC DNA]</scope>
    <source>
        <strain evidence="4">WasteWater2</strain>
    </source>
</reference>
<dbReference type="OrthoDB" id="3946129at2759"/>
<accession>A0A8H6FUL9</accession>
<dbReference type="PANTHER" id="PTHR10039:SF15">
    <property type="entry name" value="NACHT DOMAIN-CONTAINING PROTEIN"/>
    <property type="match status" value="1"/>
</dbReference>
<dbReference type="SUPFAM" id="SSF52540">
    <property type="entry name" value="P-loop containing nucleoside triphosphate hydrolases"/>
    <property type="match status" value="1"/>
</dbReference>
<dbReference type="Pfam" id="PF24883">
    <property type="entry name" value="NPHP3_N"/>
    <property type="match status" value="1"/>
</dbReference>
<dbReference type="AlphaFoldDB" id="A0A8H6FUL9"/>
<evidence type="ECO:0000256" key="2">
    <source>
        <dbReference type="SAM" id="Coils"/>
    </source>
</evidence>
<protein>
    <recommendedName>
        <fullName evidence="3">Nephrocystin 3-like N-terminal domain-containing protein</fullName>
    </recommendedName>
</protein>
<comment type="caution">
    <text evidence="4">The sequence shown here is derived from an EMBL/GenBank/DDBJ whole genome shotgun (WGS) entry which is preliminary data.</text>
</comment>
<sequence>MSSGLAHRAQTPPLRLKHLYSPGQIQKSSTVIMPMVMMPTLIPHQSDFLGAAELSGSSNGLTAASGQTATNHMTAPVNGAPVIAQAVAPVACPVTASNAPPSELAAPAKSPPVQPRVVQLSSRAAICDKALETLQKDDPKKYEVLDKVLKNLSTPVNDKVRGMFELSESKPDNITLLLRTKAALPSLGAIQKVVAPFAKVDPHSVAPFVLAGTFFIIDVLLGKLSIEDQRKIRNMLFECVNAINEWISFETNFVKRIPAVEKDVQEVEELLPDLYKLALQLLCNLLIACDASWLKTVGNKLSAKMVEWQEQVEKLKDHRAKWTARRKVMEEALSRQEHIAKVLDWIKKGDDPEQSLRALNDRATSEGRQKDSASWILDNQIFKAWSQNLYPPEPPVSTTSDVVSKRVLWVSGSYGVGKTTIVHRVVSELQKLADGYPPRDDVKGLQVISYFCDTSKRANYETVIRSIGRKLSLLPDFTIARKAQDFYNKHTSGLTATIYIKEYEDLVRDLLNERSKSYNIVLLIDALNECDPFQDAERLCAFISEIVSKNPQVCVLFSSHEQLSGSEQFKEMHLEKMEVVETAPRNALEDFVNTEIKFREDKLKDSGSIFLNPNHEDLLGELRQSLIDGANGMYVWVQIWLNITLPLQNSNTTVRLDRHARELLEDLKKTSTGANKANEQLQAGYQRLWDSGALTRFEEIRIRLFRFVLCAFQALELSTVTHALRIGIEKDGESSYQEDILVEHIDKLCSNFLSKDVSGRLSWTHDSARAFVVRVILDPGTGLEGTSAEETSMKSSHLVVANTFIAVMKDSDHPVWKEANLDPSEWKLRKQDSFLPIEGLEIEKIREAKSSLEYLGEHGWRHCELAADKYVISDPLWTRVLKELILHHKTAFALWWRVWFKDPLHRLGIRLQKPRVDSRRLRRGACFPDPTYSRPFEA</sequence>
<gene>
    <name evidence="4" type="ORF">HO173_006724</name>
</gene>
<dbReference type="InterPro" id="IPR056884">
    <property type="entry name" value="NPHP3-like_N"/>
</dbReference>
<proteinExistence type="predicted"/>
<evidence type="ECO:0000256" key="1">
    <source>
        <dbReference type="ARBA" id="ARBA00022737"/>
    </source>
</evidence>
<evidence type="ECO:0000313" key="4">
    <source>
        <dbReference type="EMBL" id="KAF6235097.1"/>
    </source>
</evidence>
<dbReference type="RefSeq" id="XP_037164475.1">
    <property type="nucleotide sequence ID" value="XM_037308632.1"/>
</dbReference>
<organism evidence="4 5">
    <name type="scientific">Letharia columbiana</name>
    <dbReference type="NCBI Taxonomy" id="112416"/>
    <lineage>
        <taxon>Eukaryota</taxon>
        <taxon>Fungi</taxon>
        <taxon>Dikarya</taxon>
        <taxon>Ascomycota</taxon>
        <taxon>Pezizomycotina</taxon>
        <taxon>Lecanoromycetes</taxon>
        <taxon>OSLEUM clade</taxon>
        <taxon>Lecanoromycetidae</taxon>
        <taxon>Lecanorales</taxon>
        <taxon>Lecanorineae</taxon>
        <taxon>Parmeliaceae</taxon>
        <taxon>Letharia</taxon>
    </lineage>
</organism>
<dbReference type="GeneID" id="59288384"/>
<dbReference type="InterPro" id="IPR027417">
    <property type="entry name" value="P-loop_NTPase"/>
</dbReference>
<dbReference type="Gene3D" id="3.40.50.300">
    <property type="entry name" value="P-loop containing nucleotide triphosphate hydrolases"/>
    <property type="match status" value="1"/>
</dbReference>
<dbReference type="Proteomes" id="UP000578531">
    <property type="component" value="Unassembled WGS sequence"/>
</dbReference>
<keyword evidence="1" id="KW-0677">Repeat</keyword>